<dbReference type="Proteomes" id="UP000072421">
    <property type="component" value="Chromosome"/>
</dbReference>
<gene>
    <name evidence="2" type="ORF">CFter6_4207</name>
</gene>
<feature type="region of interest" description="Disordered" evidence="1">
    <location>
        <begin position="1"/>
        <end position="25"/>
    </location>
</feature>
<sequence length="51" mass="5829">MRSQMLEFEEGERARGGAKTGGQKQKSRLHFCKRLLLCFCASVFLATAYSW</sequence>
<reference evidence="2 3" key="1">
    <citation type="submission" date="2015-11" db="EMBL/GenBank/DDBJ databases">
        <title>Exploring the genomic traits of fungus-feeding bacterial genus Collimonas.</title>
        <authorList>
            <person name="Song C."/>
            <person name="Schmidt R."/>
            <person name="de Jager V."/>
            <person name="Krzyzanowska D."/>
            <person name="Jongedijk E."/>
            <person name="Cankar K."/>
            <person name="Beekwilder J."/>
            <person name="van Veen A."/>
            <person name="de Boer W."/>
            <person name="van Veen J.A."/>
            <person name="Garbeva P."/>
        </authorList>
    </citation>
    <scope>NUCLEOTIDE SEQUENCE [LARGE SCALE GENOMIC DNA]</scope>
    <source>
        <strain evidence="2 3">Ter6</strain>
    </source>
</reference>
<accession>A0A127PG90</accession>
<protein>
    <submittedName>
        <fullName evidence="2">Uncharacterized protein</fullName>
    </submittedName>
</protein>
<dbReference type="EMBL" id="CP013232">
    <property type="protein sequence ID" value="AMO96809.1"/>
    <property type="molecule type" value="Genomic_DNA"/>
</dbReference>
<evidence type="ECO:0000313" key="2">
    <source>
        <dbReference type="EMBL" id="AMO96809.1"/>
    </source>
</evidence>
<name>A0A127PG90_9BURK</name>
<organism evidence="2">
    <name type="scientific">Collimonas fungivorans</name>
    <dbReference type="NCBI Taxonomy" id="158899"/>
    <lineage>
        <taxon>Bacteria</taxon>
        <taxon>Pseudomonadati</taxon>
        <taxon>Pseudomonadota</taxon>
        <taxon>Betaproteobacteria</taxon>
        <taxon>Burkholderiales</taxon>
        <taxon>Oxalobacteraceae</taxon>
        <taxon>Collimonas</taxon>
    </lineage>
</organism>
<dbReference type="AlphaFoldDB" id="A0A127PG90"/>
<evidence type="ECO:0000256" key="1">
    <source>
        <dbReference type="SAM" id="MobiDB-lite"/>
    </source>
</evidence>
<evidence type="ECO:0000313" key="3">
    <source>
        <dbReference type="Proteomes" id="UP000072421"/>
    </source>
</evidence>
<proteinExistence type="predicted"/>